<accession>A0A0A8ZP19</accession>
<name>A0A0A8ZP19_ARUDO</name>
<organism evidence="1">
    <name type="scientific">Arundo donax</name>
    <name type="common">Giant reed</name>
    <name type="synonym">Donax arundinaceus</name>
    <dbReference type="NCBI Taxonomy" id="35708"/>
    <lineage>
        <taxon>Eukaryota</taxon>
        <taxon>Viridiplantae</taxon>
        <taxon>Streptophyta</taxon>
        <taxon>Embryophyta</taxon>
        <taxon>Tracheophyta</taxon>
        <taxon>Spermatophyta</taxon>
        <taxon>Magnoliopsida</taxon>
        <taxon>Liliopsida</taxon>
        <taxon>Poales</taxon>
        <taxon>Poaceae</taxon>
        <taxon>PACMAD clade</taxon>
        <taxon>Arundinoideae</taxon>
        <taxon>Arundineae</taxon>
        <taxon>Arundo</taxon>
    </lineage>
</organism>
<reference evidence="1" key="1">
    <citation type="submission" date="2014-09" db="EMBL/GenBank/DDBJ databases">
        <authorList>
            <person name="Magalhaes I.L.F."/>
            <person name="Oliveira U."/>
            <person name="Santos F.R."/>
            <person name="Vidigal T.H.D.A."/>
            <person name="Brescovit A.D."/>
            <person name="Santos A.J."/>
        </authorList>
    </citation>
    <scope>NUCLEOTIDE SEQUENCE</scope>
    <source>
        <tissue evidence="1">Shoot tissue taken approximately 20 cm above the soil surface</tissue>
    </source>
</reference>
<protein>
    <submittedName>
        <fullName evidence="1">Uncharacterized protein</fullName>
    </submittedName>
</protein>
<dbReference type="EMBL" id="GBRH01259390">
    <property type="protein sequence ID" value="JAD38505.1"/>
    <property type="molecule type" value="Transcribed_RNA"/>
</dbReference>
<evidence type="ECO:0000313" key="1">
    <source>
        <dbReference type="EMBL" id="JAD38505.1"/>
    </source>
</evidence>
<reference evidence="1" key="2">
    <citation type="journal article" date="2015" name="Data Brief">
        <title>Shoot transcriptome of the giant reed, Arundo donax.</title>
        <authorList>
            <person name="Barrero R.A."/>
            <person name="Guerrero F.D."/>
            <person name="Moolhuijzen P."/>
            <person name="Goolsby J.A."/>
            <person name="Tidwell J."/>
            <person name="Bellgard S.E."/>
            <person name="Bellgard M.I."/>
        </authorList>
    </citation>
    <scope>NUCLEOTIDE SEQUENCE</scope>
    <source>
        <tissue evidence="1">Shoot tissue taken approximately 20 cm above the soil surface</tissue>
    </source>
</reference>
<proteinExistence type="predicted"/>
<sequence>MTHSCLRALGGSKY</sequence>